<organism evidence="6 7">
    <name type="scientific">Ruegeria spongiae</name>
    <dbReference type="NCBI Taxonomy" id="2942209"/>
    <lineage>
        <taxon>Bacteria</taxon>
        <taxon>Pseudomonadati</taxon>
        <taxon>Pseudomonadota</taxon>
        <taxon>Alphaproteobacteria</taxon>
        <taxon>Rhodobacterales</taxon>
        <taxon>Roseobacteraceae</taxon>
        <taxon>Ruegeria</taxon>
    </lineage>
</organism>
<gene>
    <name evidence="6" type="ORF">M3P21_06825</name>
</gene>
<dbReference type="Pfam" id="PF00196">
    <property type="entry name" value="GerE"/>
    <property type="match status" value="1"/>
</dbReference>
<sequence length="292" mass="33156">MPASLVMRTQEPHHSVFVTSRTEGNPYATGCRFTLNEKLYCYGVLQRGGELTVEDATCDPDWVDNDDMEHGMRFYIGYPLKWPDGTVFGTICVLDTRRNRRALLFREGLQEFARVIEADLELLIEIDRRITLESELQATLDQLEHRVASRTADLEEANAALRVLLSSVETSREEYDAKILRQIKGLVIPHLSKLHGRLTRDPAGRAYLELAEDNLKSITSDMSGQLTTVFEALTPTEQEIAQLIMRGQTTKDIARTLSREPSTIEFHRNNIRAKLGLKRSGQNLRSLLLSIQ</sequence>
<keyword evidence="4" id="KW-0175">Coiled coil</keyword>
<dbReference type="SMART" id="SM00421">
    <property type="entry name" value="HTH_LUXR"/>
    <property type="match status" value="1"/>
</dbReference>
<evidence type="ECO:0000313" key="7">
    <source>
        <dbReference type="Proteomes" id="UP001203880"/>
    </source>
</evidence>
<feature type="domain" description="HTH luxR-type" evidence="5">
    <location>
        <begin position="226"/>
        <end position="291"/>
    </location>
</feature>
<dbReference type="PANTHER" id="PTHR44688">
    <property type="entry name" value="DNA-BINDING TRANSCRIPTIONAL ACTIVATOR DEVR_DOSR"/>
    <property type="match status" value="1"/>
</dbReference>
<evidence type="ECO:0000256" key="1">
    <source>
        <dbReference type="ARBA" id="ARBA00023015"/>
    </source>
</evidence>
<dbReference type="Gene3D" id="1.10.10.10">
    <property type="entry name" value="Winged helix-like DNA-binding domain superfamily/Winged helix DNA-binding domain"/>
    <property type="match status" value="1"/>
</dbReference>
<evidence type="ECO:0000313" key="6">
    <source>
        <dbReference type="EMBL" id="MCL6283242.1"/>
    </source>
</evidence>
<keyword evidence="1" id="KW-0805">Transcription regulation</keyword>
<dbReference type="PROSITE" id="PS00622">
    <property type="entry name" value="HTH_LUXR_1"/>
    <property type="match status" value="1"/>
</dbReference>
<dbReference type="Pfam" id="PF01590">
    <property type="entry name" value="GAF"/>
    <property type="match status" value="1"/>
</dbReference>
<dbReference type="InterPro" id="IPR003018">
    <property type="entry name" value="GAF"/>
</dbReference>
<evidence type="ECO:0000256" key="3">
    <source>
        <dbReference type="ARBA" id="ARBA00023163"/>
    </source>
</evidence>
<comment type="caution">
    <text evidence="6">The sequence shown here is derived from an EMBL/GenBank/DDBJ whole genome shotgun (WGS) entry which is preliminary data.</text>
</comment>
<evidence type="ECO:0000256" key="2">
    <source>
        <dbReference type="ARBA" id="ARBA00023125"/>
    </source>
</evidence>
<name>A0ABT0Q0Y9_9RHOB</name>
<reference evidence="6" key="1">
    <citation type="submission" date="2022-05" db="EMBL/GenBank/DDBJ databases">
        <authorList>
            <person name="Park J.-S."/>
        </authorList>
    </citation>
    <scope>NUCLEOTIDE SEQUENCE</scope>
    <source>
        <strain evidence="6">2012CJ41-6</strain>
    </source>
</reference>
<keyword evidence="3" id="KW-0804">Transcription</keyword>
<dbReference type="PRINTS" id="PR00038">
    <property type="entry name" value="HTHLUXR"/>
</dbReference>
<dbReference type="PROSITE" id="PS50043">
    <property type="entry name" value="HTH_LUXR_2"/>
    <property type="match status" value="1"/>
</dbReference>
<dbReference type="PANTHER" id="PTHR44688:SF16">
    <property type="entry name" value="DNA-BINDING TRANSCRIPTIONAL ACTIVATOR DEVR_DOSR"/>
    <property type="match status" value="1"/>
</dbReference>
<dbReference type="Gene3D" id="3.30.450.40">
    <property type="match status" value="1"/>
</dbReference>
<protein>
    <submittedName>
        <fullName evidence="6">LuxR C-terminal-related transcriptional regulator</fullName>
    </submittedName>
</protein>
<evidence type="ECO:0000256" key="4">
    <source>
        <dbReference type="SAM" id="Coils"/>
    </source>
</evidence>
<dbReference type="InterPro" id="IPR016032">
    <property type="entry name" value="Sig_transdc_resp-reg_C-effctor"/>
</dbReference>
<keyword evidence="2" id="KW-0238">DNA-binding</keyword>
<dbReference type="SUPFAM" id="SSF55781">
    <property type="entry name" value="GAF domain-like"/>
    <property type="match status" value="1"/>
</dbReference>
<dbReference type="InterPro" id="IPR029016">
    <property type="entry name" value="GAF-like_dom_sf"/>
</dbReference>
<feature type="coiled-coil region" evidence="4">
    <location>
        <begin position="140"/>
        <end position="174"/>
    </location>
</feature>
<keyword evidence="7" id="KW-1185">Reference proteome</keyword>
<dbReference type="EMBL" id="JAMFMB010000006">
    <property type="protein sequence ID" value="MCL6283242.1"/>
    <property type="molecule type" value="Genomic_DNA"/>
</dbReference>
<dbReference type="InterPro" id="IPR036388">
    <property type="entry name" value="WH-like_DNA-bd_sf"/>
</dbReference>
<evidence type="ECO:0000259" key="5">
    <source>
        <dbReference type="PROSITE" id="PS50043"/>
    </source>
</evidence>
<proteinExistence type="predicted"/>
<dbReference type="CDD" id="cd06170">
    <property type="entry name" value="LuxR_C_like"/>
    <property type="match status" value="1"/>
</dbReference>
<accession>A0ABT0Q0Y9</accession>
<dbReference type="SUPFAM" id="SSF46894">
    <property type="entry name" value="C-terminal effector domain of the bipartite response regulators"/>
    <property type="match status" value="1"/>
</dbReference>
<dbReference type="Proteomes" id="UP001203880">
    <property type="component" value="Unassembled WGS sequence"/>
</dbReference>
<dbReference type="InterPro" id="IPR000792">
    <property type="entry name" value="Tscrpt_reg_LuxR_C"/>
</dbReference>